<proteinExistence type="predicted"/>
<protein>
    <submittedName>
        <fullName evidence="1">Uncharacterized protein</fullName>
    </submittedName>
</protein>
<accession>A0A382F9I2</accession>
<name>A0A382F9I2_9ZZZZ</name>
<reference evidence="1" key="1">
    <citation type="submission" date="2018-05" db="EMBL/GenBank/DDBJ databases">
        <authorList>
            <person name="Lanie J.A."/>
            <person name="Ng W.-L."/>
            <person name="Kazmierczak K.M."/>
            <person name="Andrzejewski T.M."/>
            <person name="Davidsen T.M."/>
            <person name="Wayne K.J."/>
            <person name="Tettelin H."/>
            <person name="Glass J.I."/>
            <person name="Rusch D."/>
            <person name="Podicherti R."/>
            <person name="Tsui H.-C.T."/>
            <person name="Winkler M.E."/>
        </authorList>
    </citation>
    <scope>NUCLEOTIDE SEQUENCE</scope>
</reference>
<sequence length="23" mass="2641">MNELAVVLLMALNAGLHYMMGWY</sequence>
<organism evidence="1">
    <name type="scientific">marine metagenome</name>
    <dbReference type="NCBI Taxonomy" id="408172"/>
    <lineage>
        <taxon>unclassified sequences</taxon>
        <taxon>metagenomes</taxon>
        <taxon>ecological metagenomes</taxon>
    </lineage>
</organism>
<dbReference type="EMBL" id="UINC01048606">
    <property type="protein sequence ID" value="SVB59335.1"/>
    <property type="molecule type" value="Genomic_DNA"/>
</dbReference>
<gene>
    <name evidence="1" type="ORF">METZ01_LOCUS212189</name>
</gene>
<dbReference type="AlphaFoldDB" id="A0A382F9I2"/>
<evidence type="ECO:0000313" key="1">
    <source>
        <dbReference type="EMBL" id="SVB59335.1"/>
    </source>
</evidence>